<dbReference type="AlphaFoldDB" id="A0A9N9AM48"/>
<protein>
    <submittedName>
        <fullName evidence="1">3925_t:CDS:1</fullName>
    </submittedName>
</protein>
<dbReference type="Proteomes" id="UP000789831">
    <property type="component" value="Unassembled WGS sequence"/>
</dbReference>
<gene>
    <name evidence="1" type="ORF">AGERDE_LOCUS6030</name>
</gene>
<proteinExistence type="predicted"/>
<keyword evidence="2" id="KW-1185">Reference proteome</keyword>
<dbReference type="EMBL" id="CAJVPL010000887">
    <property type="protein sequence ID" value="CAG8537723.1"/>
    <property type="molecule type" value="Genomic_DNA"/>
</dbReference>
<organism evidence="1 2">
    <name type="scientific">Ambispora gerdemannii</name>
    <dbReference type="NCBI Taxonomy" id="144530"/>
    <lineage>
        <taxon>Eukaryota</taxon>
        <taxon>Fungi</taxon>
        <taxon>Fungi incertae sedis</taxon>
        <taxon>Mucoromycota</taxon>
        <taxon>Glomeromycotina</taxon>
        <taxon>Glomeromycetes</taxon>
        <taxon>Archaeosporales</taxon>
        <taxon>Ambisporaceae</taxon>
        <taxon>Ambispora</taxon>
    </lineage>
</organism>
<sequence length="70" mass="8150">MPFVGIVVKEIYVHKSCYNTHGRVRSIPRKPVCCILELYKDRLSGAKGAREPEKRFVWWEYGGGEENRLP</sequence>
<comment type="caution">
    <text evidence="1">The sequence shown here is derived from an EMBL/GenBank/DDBJ whole genome shotgun (WGS) entry which is preliminary data.</text>
</comment>
<evidence type="ECO:0000313" key="1">
    <source>
        <dbReference type="EMBL" id="CAG8537723.1"/>
    </source>
</evidence>
<name>A0A9N9AM48_9GLOM</name>
<evidence type="ECO:0000313" key="2">
    <source>
        <dbReference type="Proteomes" id="UP000789831"/>
    </source>
</evidence>
<accession>A0A9N9AM48</accession>
<reference evidence="1" key="1">
    <citation type="submission" date="2021-06" db="EMBL/GenBank/DDBJ databases">
        <authorList>
            <person name="Kallberg Y."/>
            <person name="Tangrot J."/>
            <person name="Rosling A."/>
        </authorList>
    </citation>
    <scope>NUCLEOTIDE SEQUENCE</scope>
    <source>
        <strain evidence="1">MT106</strain>
    </source>
</reference>